<comment type="caution">
    <text evidence="1">The sequence shown here is derived from an EMBL/GenBank/DDBJ whole genome shotgun (WGS) entry which is preliminary data.</text>
</comment>
<dbReference type="EMBL" id="JANFML010000003">
    <property type="protein sequence ID" value="MDG4511678.1"/>
    <property type="molecule type" value="Genomic_DNA"/>
</dbReference>
<proteinExistence type="predicted"/>
<sequence>MIKDYETVNFQELEEIKGGSVAGALAIAWGVTKAVGIVGATATTVYVGGKAVKRAGDWVLSHF</sequence>
<evidence type="ECO:0000313" key="2">
    <source>
        <dbReference type="Proteomes" id="UP001152879"/>
    </source>
</evidence>
<reference evidence="1" key="1">
    <citation type="submission" date="2022-07" db="EMBL/GenBank/DDBJ databases">
        <title>Whole Genome Sequencing of Streptococcus suis.</title>
        <authorList>
            <person name="Dai X."/>
            <person name="Huang J."/>
            <person name="Wang L."/>
        </authorList>
    </citation>
    <scope>NUCLEOTIDE SEQUENCE</scope>
    <source>
        <strain evidence="1">SFB2</strain>
    </source>
</reference>
<dbReference type="AlphaFoldDB" id="A0A9X4MJE9"/>
<dbReference type="NCBIfam" id="TIGR03949">
    <property type="entry name" value="bact_IIb_cerein"/>
    <property type="match status" value="1"/>
</dbReference>
<accession>A0A9X4MJE9</accession>
<name>A0A9X4MJE9_STRSU</name>
<evidence type="ECO:0000313" key="1">
    <source>
        <dbReference type="EMBL" id="MDG4511678.1"/>
    </source>
</evidence>
<organism evidence="1 2">
    <name type="scientific">Streptococcus suis</name>
    <dbReference type="NCBI Taxonomy" id="1307"/>
    <lineage>
        <taxon>Bacteria</taxon>
        <taxon>Bacillati</taxon>
        <taxon>Bacillota</taxon>
        <taxon>Bacilli</taxon>
        <taxon>Lactobacillales</taxon>
        <taxon>Streptococcaceae</taxon>
        <taxon>Streptococcus</taxon>
    </lineage>
</organism>
<dbReference type="Proteomes" id="UP001152879">
    <property type="component" value="Unassembled WGS sequence"/>
</dbReference>
<gene>
    <name evidence="1" type="ORF">NOL15_02170</name>
</gene>
<protein>
    <submittedName>
        <fullName evidence="1">Class IIb bacteriocin, lactobin A/cerein 7B family</fullName>
    </submittedName>
</protein>
<dbReference type="InterPro" id="IPR023991">
    <property type="entry name" value="Bacteriocin_IIb_lactobn/cerein"/>
</dbReference>